<reference evidence="4" key="1">
    <citation type="submission" date="2019-02" db="EMBL/GenBank/DDBJ databases">
        <title>Glaciihabitans arcticus sp. nov., a psychrotolerant bacterium isolated from polar soil.</title>
        <authorList>
            <person name="Dahal R.H."/>
        </authorList>
    </citation>
    <scope>NUCLEOTIDE SEQUENCE [LARGE SCALE GENOMIC DNA]</scope>
    <source>
        <strain evidence="4">RP-3-7</strain>
    </source>
</reference>
<feature type="region of interest" description="Disordered" evidence="1">
    <location>
        <begin position="1"/>
        <end position="21"/>
    </location>
</feature>
<dbReference type="InterPro" id="IPR051791">
    <property type="entry name" value="Pra-immunoreactive"/>
</dbReference>
<dbReference type="PANTHER" id="PTHR36115:SF6">
    <property type="entry name" value="PROLINE-RICH ANTIGEN HOMOLOG"/>
    <property type="match status" value="1"/>
</dbReference>
<organism evidence="3 4">
    <name type="scientific">Glaciihabitans arcticus</name>
    <dbReference type="NCBI Taxonomy" id="2668039"/>
    <lineage>
        <taxon>Bacteria</taxon>
        <taxon>Bacillati</taxon>
        <taxon>Actinomycetota</taxon>
        <taxon>Actinomycetes</taxon>
        <taxon>Micrococcales</taxon>
        <taxon>Microbacteriaceae</taxon>
        <taxon>Glaciihabitans</taxon>
    </lineage>
</organism>
<dbReference type="PIRSF" id="PIRSF021697">
    <property type="entry name" value="UCP021697"/>
    <property type="match status" value="1"/>
</dbReference>
<evidence type="ECO:0000313" key="4">
    <source>
        <dbReference type="Proteomes" id="UP000294194"/>
    </source>
</evidence>
<feature type="transmembrane region" description="Helical" evidence="2">
    <location>
        <begin position="100"/>
        <end position="119"/>
    </location>
</feature>
<dbReference type="AlphaFoldDB" id="A0A4V6MTN0"/>
<name>A0A4V6MTN0_9MICO</name>
<dbReference type="EMBL" id="SISG01000001">
    <property type="protein sequence ID" value="TBN56849.1"/>
    <property type="molecule type" value="Genomic_DNA"/>
</dbReference>
<protein>
    <submittedName>
        <fullName evidence="3">RDD family protein</fullName>
    </submittedName>
</protein>
<evidence type="ECO:0000256" key="1">
    <source>
        <dbReference type="SAM" id="MobiDB-lite"/>
    </source>
</evidence>
<dbReference type="RefSeq" id="WP_130980959.1">
    <property type="nucleotide sequence ID" value="NZ_SISG01000001.1"/>
</dbReference>
<keyword evidence="4" id="KW-1185">Reference proteome</keyword>
<evidence type="ECO:0000313" key="3">
    <source>
        <dbReference type="EMBL" id="TBN56849.1"/>
    </source>
</evidence>
<keyword evidence="2" id="KW-1133">Transmembrane helix</keyword>
<keyword evidence="2" id="KW-0812">Transmembrane</keyword>
<sequence>MTDTQPDNHGAEQLWPGQRLGLPDQGPRSIARAGRRLLALCLDWGIAVLLSYAFFRGDALAIAIIFAVLQVIFISVLGGSVGHLALGLRLVPLQPGVIGFVKPLVRTVLLALLIPAVIWDRDQRGLHDKAANTVLVRR</sequence>
<keyword evidence="2" id="KW-0472">Membrane</keyword>
<dbReference type="PANTHER" id="PTHR36115">
    <property type="entry name" value="PROLINE-RICH ANTIGEN HOMOLOG-RELATED"/>
    <property type="match status" value="1"/>
</dbReference>
<proteinExistence type="predicted"/>
<comment type="caution">
    <text evidence="3">The sequence shown here is derived from an EMBL/GenBank/DDBJ whole genome shotgun (WGS) entry which is preliminary data.</text>
</comment>
<feature type="transmembrane region" description="Helical" evidence="2">
    <location>
        <begin position="61"/>
        <end position="88"/>
    </location>
</feature>
<feature type="transmembrane region" description="Helical" evidence="2">
    <location>
        <begin position="37"/>
        <end position="55"/>
    </location>
</feature>
<evidence type="ECO:0000256" key="2">
    <source>
        <dbReference type="SAM" id="Phobius"/>
    </source>
</evidence>
<accession>A0A4V6MTN0</accession>
<gene>
    <name evidence="3" type="ORF">EYE40_05230</name>
</gene>
<dbReference type="Proteomes" id="UP000294194">
    <property type="component" value="Unassembled WGS sequence"/>
</dbReference>
<dbReference type="InterPro" id="IPR016795">
    <property type="entry name" value="UCP021697"/>
</dbReference>